<dbReference type="WormBase" id="CBG07852">
    <property type="protein sequence ID" value="CBP07859"/>
    <property type="gene ID" value="WBGene00029765"/>
</dbReference>
<protein>
    <submittedName>
        <fullName evidence="1">Protein CBG07852</fullName>
    </submittedName>
</protein>
<evidence type="ECO:0000313" key="3">
    <source>
        <dbReference type="WormBase" id="CBG07852"/>
    </source>
</evidence>
<gene>
    <name evidence="1 3" type="ORF">CBG07852</name>
    <name evidence="1" type="ORF">CBG_07852</name>
</gene>
<dbReference type="EMBL" id="HE600965">
    <property type="protein sequence ID" value="CAP27798.1"/>
    <property type="molecule type" value="Genomic_DNA"/>
</dbReference>
<evidence type="ECO:0000313" key="2">
    <source>
        <dbReference type="Proteomes" id="UP000008549"/>
    </source>
</evidence>
<reference evidence="1 2" key="1">
    <citation type="journal article" date="2003" name="PLoS Biol.">
        <title>The genome sequence of Caenorhabditis briggsae: a platform for comparative genomics.</title>
        <authorList>
            <person name="Stein L.D."/>
            <person name="Bao Z."/>
            <person name="Blasiar D."/>
            <person name="Blumenthal T."/>
            <person name="Brent M.R."/>
            <person name="Chen N."/>
            <person name="Chinwalla A."/>
            <person name="Clarke L."/>
            <person name="Clee C."/>
            <person name="Coghlan A."/>
            <person name="Coulson A."/>
            <person name="D'Eustachio P."/>
            <person name="Fitch D.H."/>
            <person name="Fulton L.A."/>
            <person name="Fulton R.E."/>
            <person name="Griffiths-Jones S."/>
            <person name="Harris T.W."/>
            <person name="Hillier L.W."/>
            <person name="Kamath R."/>
            <person name="Kuwabara P.E."/>
            <person name="Mardis E.R."/>
            <person name="Marra M.A."/>
            <person name="Miner T.L."/>
            <person name="Minx P."/>
            <person name="Mullikin J.C."/>
            <person name="Plumb R.W."/>
            <person name="Rogers J."/>
            <person name="Schein J.E."/>
            <person name="Sohrmann M."/>
            <person name="Spieth J."/>
            <person name="Stajich J.E."/>
            <person name="Wei C."/>
            <person name="Willey D."/>
            <person name="Wilson R.K."/>
            <person name="Durbin R."/>
            <person name="Waterston R.H."/>
        </authorList>
    </citation>
    <scope>NUCLEOTIDE SEQUENCE [LARGE SCALE GENOMIC DNA]</scope>
    <source>
        <strain evidence="1 2">AF16</strain>
    </source>
</reference>
<dbReference type="RefSeq" id="XP_002631882.1">
    <property type="nucleotide sequence ID" value="XM_002631836.1"/>
</dbReference>
<dbReference type="GeneID" id="8573882"/>
<proteinExistence type="predicted"/>
<name>A8X599_CAEBR</name>
<reference evidence="1 2" key="2">
    <citation type="journal article" date="2011" name="PLoS Genet.">
        <title>Caenorhabditis briggsae recombinant inbred line genotypes reveal inter-strain incompatibility and the evolution of recombination.</title>
        <authorList>
            <person name="Ross J.A."/>
            <person name="Koboldt D.C."/>
            <person name="Staisch J.E."/>
            <person name="Chamberlin H.M."/>
            <person name="Gupta B.P."/>
            <person name="Miller R.D."/>
            <person name="Baird S.E."/>
            <person name="Haag E.S."/>
        </authorList>
    </citation>
    <scope>NUCLEOTIDE SEQUENCE [LARGE SCALE GENOMIC DNA]</scope>
    <source>
        <strain evidence="1 2">AF16</strain>
    </source>
</reference>
<dbReference type="HOGENOM" id="CLU_2051739_0_0_1"/>
<dbReference type="AlphaFoldDB" id="A8X599"/>
<dbReference type="InParanoid" id="A8X599"/>
<dbReference type="Proteomes" id="UP000008549">
    <property type="component" value="Unassembled WGS sequence"/>
</dbReference>
<dbReference type="KEGG" id="cbr:CBG_07852"/>
<keyword evidence="2" id="KW-1185">Reference proteome</keyword>
<organism evidence="1 2">
    <name type="scientific">Caenorhabditis briggsae</name>
    <dbReference type="NCBI Taxonomy" id="6238"/>
    <lineage>
        <taxon>Eukaryota</taxon>
        <taxon>Metazoa</taxon>
        <taxon>Ecdysozoa</taxon>
        <taxon>Nematoda</taxon>
        <taxon>Chromadorea</taxon>
        <taxon>Rhabditida</taxon>
        <taxon>Rhabditina</taxon>
        <taxon>Rhabditomorpha</taxon>
        <taxon>Rhabditoidea</taxon>
        <taxon>Rhabditidae</taxon>
        <taxon>Peloderinae</taxon>
        <taxon>Caenorhabditis</taxon>
    </lineage>
</organism>
<dbReference type="CTD" id="8573882"/>
<accession>A8X599</accession>
<sequence>MSTAIILSQNHLDVYLNVKGHDLMVELLSATGSTQMACVRSKCGDEDVISIVTDVHDSSPIHGPPGTKCSPDRRVYKRYGLGLCSRQNEFDFIWESIQKGKEKFGITEGPPLLSPSQIDG</sequence>
<evidence type="ECO:0000313" key="1">
    <source>
        <dbReference type="EMBL" id="CAP27798.1"/>
    </source>
</evidence>